<keyword evidence="1" id="KW-0812">Transmembrane</keyword>
<dbReference type="GO" id="GO:0016020">
    <property type="term" value="C:membrane"/>
    <property type="evidence" value="ECO:0007669"/>
    <property type="project" value="TreeGrafter"/>
</dbReference>
<feature type="transmembrane region" description="Helical" evidence="1">
    <location>
        <begin position="67"/>
        <end position="88"/>
    </location>
</feature>
<feature type="transmembrane region" description="Helical" evidence="1">
    <location>
        <begin position="231"/>
        <end position="253"/>
    </location>
</feature>
<name>H8KW49_SOLCM</name>
<dbReference type="AlphaFoldDB" id="H8KW49"/>
<feature type="domain" description="Fatty acid desaturase" evidence="2">
    <location>
        <begin position="66"/>
        <end position="338"/>
    </location>
</feature>
<dbReference type="PANTHER" id="PTHR19353:SF19">
    <property type="entry name" value="DELTA(5) FATTY ACID DESATURASE C-RELATED"/>
    <property type="match status" value="1"/>
</dbReference>
<dbReference type="GO" id="GO:0016717">
    <property type="term" value="F:oxidoreductase activity, acting on paired donors, with oxidation of a pair of donors resulting in the reduction of molecular oxygen to two molecules of water"/>
    <property type="evidence" value="ECO:0007669"/>
    <property type="project" value="TreeGrafter"/>
</dbReference>
<dbReference type="GO" id="GO:0008610">
    <property type="term" value="P:lipid biosynthetic process"/>
    <property type="evidence" value="ECO:0007669"/>
    <property type="project" value="UniProtKB-ARBA"/>
</dbReference>
<dbReference type="STRING" id="929556.Solca_2015"/>
<dbReference type="Proteomes" id="UP000007590">
    <property type="component" value="Chromosome"/>
</dbReference>
<organism evidence="3 4">
    <name type="scientific">Solitalea canadensis (strain ATCC 29591 / DSM 3403 / JCM 21819 / LMG 8368 / NBRC 15130 / NCIMB 12057 / USAM 9D)</name>
    <name type="common">Flexibacter canadensis</name>
    <dbReference type="NCBI Taxonomy" id="929556"/>
    <lineage>
        <taxon>Bacteria</taxon>
        <taxon>Pseudomonadati</taxon>
        <taxon>Bacteroidota</taxon>
        <taxon>Sphingobacteriia</taxon>
        <taxon>Sphingobacteriales</taxon>
        <taxon>Sphingobacteriaceae</taxon>
        <taxon>Solitalea</taxon>
    </lineage>
</organism>
<evidence type="ECO:0000256" key="1">
    <source>
        <dbReference type="SAM" id="Phobius"/>
    </source>
</evidence>
<reference evidence="3" key="1">
    <citation type="submission" date="2012-02" db="EMBL/GenBank/DDBJ databases">
        <title>The complete genome of Solitalea canadensis DSM 3403.</title>
        <authorList>
            <consortium name="US DOE Joint Genome Institute (JGI-PGF)"/>
            <person name="Lucas S."/>
            <person name="Copeland A."/>
            <person name="Lapidus A."/>
            <person name="Glavina del Rio T."/>
            <person name="Dalin E."/>
            <person name="Tice H."/>
            <person name="Bruce D."/>
            <person name="Goodwin L."/>
            <person name="Pitluck S."/>
            <person name="Peters L."/>
            <person name="Ovchinnikova G."/>
            <person name="Lu M."/>
            <person name="Kyrpides N."/>
            <person name="Mavromatis K."/>
            <person name="Ivanova N."/>
            <person name="Brettin T."/>
            <person name="Detter J.C."/>
            <person name="Han C."/>
            <person name="Larimer F."/>
            <person name="Land M."/>
            <person name="Hauser L."/>
            <person name="Markowitz V."/>
            <person name="Cheng J.-F."/>
            <person name="Hugenholtz P."/>
            <person name="Woyke T."/>
            <person name="Wu D."/>
            <person name="Spring S."/>
            <person name="Schroeder M."/>
            <person name="Kopitz M."/>
            <person name="Brambilla E."/>
            <person name="Klenk H.-P."/>
            <person name="Eisen J.A."/>
        </authorList>
    </citation>
    <scope>NUCLEOTIDE SEQUENCE</scope>
    <source>
        <strain evidence="3">DSM 3403</strain>
    </source>
</reference>
<evidence type="ECO:0000313" key="4">
    <source>
        <dbReference type="Proteomes" id="UP000007590"/>
    </source>
</evidence>
<accession>H8KW49</accession>
<keyword evidence="4" id="KW-1185">Reference proteome</keyword>
<dbReference type="EMBL" id="CP003349">
    <property type="protein sequence ID" value="AFD07070.1"/>
    <property type="molecule type" value="Genomic_DNA"/>
</dbReference>
<dbReference type="InterPro" id="IPR012171">
    <property type="entry name" value="Fatty_acid_desaturase"/>
</dbReference>
<dbReference type="HOGENOM" id="CLU_030320_0_0_10"/>
<dbReference type="OrthoDB" id="104711at2"/>
<dbReference type="PANTHER" id="PTHR19353">
    <property type="entry name" value="FATTY ACID DESATURASE 2"/>
    <property type="match status" value="1"/>
</dbReference>
<protein>
    <submittedName>
        <fullName evidence="3">Fatty acid desaturase</fullName>
    </submittedName>
</protein>
<feature type="transmembrane region" description="Helical" evidence="1">
    <location>
        <begin position="41"/>
        <end position="61"/>
    </location>
</feature>
<dbReference type="Pfam" id="PF00487">
    <property type="entry name" value="FA_desaturase"/>
    <property type="match status" value="1"/>
</dbReference>
<evidence type="ECO:0000313" key="3">
    <source>
        <dbReference type="EMBL" id="AFD07070.1"/>
    </source>
</evidence>
<dbReference type="CDD" id="cd03506">
    <property type="entry name" value="Delta6-FADS-like"/>
    <property type="match status" value="1"/>
</dbReference>
<proteinExistence type="predicted"/>
<dbReference type="RefSeq" id="WP_014680297.1">
    <property type="nucleotide sequence ID" value="NC_017770.1"/>
</dbReference>
<sequence length="367" mass="42502">MHTQSVKFKKEGNEDFYPTVKKRVNQYFEDNKLSRHAQGSYFVKIILLVVLYFGLYFNLLVNVKSTWAIYLSYGVIGVLVVLIFLNVVHDAAHEAIFKNKKANRVLVHFLELFGTNNYIWRMRHLESHHIYPNMFGYDVDIKQSPIVRIADNSPYLKYHKFQHFYMPLLYFSYTLNWTLVRDFKDIFDNEMGPKKGVKHPVFQVIILIGAKLFYFFYMLVLPAMILPVGFWTIFGAFIVMHLISSLVALLALISSHVGENAVFPQPDDEGKLSHTWAEHQLIVTSDFAPNSKIVTSLMGGFNLHVVHHLFPTVSHSHYPTLTKIVRQTAADFGITYQSMSLGEAMISHWKLLRKNSFEDMRAILNEA</sequence>
<dbReference type="InterPro" id="IPR005804">
    <property type="entry name" value="FA_desaturase_dom"/>
</dbReference>
<dbReference type="PIRSF" id="PIRSF015921">
    <property type="entry name" value="FA_sphinglp_des"/>
    <property type="match status" value="1"/>
</dbReference>
<dbReference type="KEGG" id="scn:Solca_2015"/>
<gene>
    <name evidence="3" type="ordered locus">Solca_2015</name>
</gene>
<feature type="transmembrane region" description="Helical" evidence="1">
    <location>
        <begin position="201"/>
        <end position="225"/>
    </location>
</feature>
<keyword evidence="1" id="KW-1133">Transmembrane helix</keyword>
<keyword evidence="1" id="KW-0472">Membrane</keyword>
<evidence type="ECO:0000259" key="2">
    <source>
        <dbReference type="Pfam" id="PF00487"/>
    </source>
</evidence>
<dbReference type="eggNOG" id="COG3239">
    <property type="taxonomic scope" value="Bacteria"/>
</dbReference>